<evidence type="ECO:0000313" key="9">
    <source>
        <dbReference type="EMBL" id="OYX56768.1"/>
    </source>
</evidence>
<accession>A0A258HKC8</accession>
<comment type="function">
    <text evidence="1">May be required for disulfide bond formation in some proteins.</text>
</comment>
<keyword evidence="7" id="KW-0472">Membrane</keyword>
<comment type="similarity">
    <text evidence="2">Belongs to the thioredoxin family. DsbA subfamily.</text>
</comment>
<dbReference type="SUPFAM" id="SSF52833">
    <property type="entry name" value="Thioredoxin-like"/>
    <property type="match status" value="1"/>
</dbReference>
<dbReference type="PANTHER" id="PTHR13887:SF14">
    <property type="entry name" value="DISULFIDE BOND FORMATION PROTEIN D"/>
    <property type="match status" value="1"/>
</dbReference>
<evidence type="ECO:0000256" key="6">
    <source>
        <dbReference type="ARBA" id="ARBA00023284"/>
    </source>
</evidence>
<name>A0A258HKC8_9CAUL</name>
<gene>
    <name evidence="9" type="ORF">B7Y86_08335</name>
</gene>
<evidence type="ECO:0000256" key="5">
    <source>
        <dbReference type="ARBA" id="ARBA00023157"/>
    </source>
</evidence>
<evidence type="ECO:0000259" key="8">
    <source>
        <dbReference type="PROSITE" id="PS51352"/>
    </source>
</evidence>
<dbReference type="Pfam" id="PF18312">
    <property type="entry name" value="ScsC_N"/>
    <property type="match status" value="1"/>
</dbReference>
<dbReference type="InterPro" id="IPR012336">
    <property type="entry name" value="Thioredoxin-like_fold"/>
</dbReference>
<evidence type="ECO:0000313" key="10">
    <source>
        <dbReference type="Proteomes" id="UP000216147"/>
    </source>
</evidence>
<keyword evidence="7" id="KW-0812">Transmembrane</keyword>
<evidence type="ECO:0000256" key="1">
    <source>
        <dbReference type="ARBA" id="ARBA00003565"/>
    </source>
</evidence>
<evidence type="ECO:0000256" key="7">
    <source>
        <dbReference type="SAM" id="Phobius"/>
    </source>
</evidence>
<dbReference type="InterPro" id="IPR013766">
    <property type="entry name" value="Thioredoxin_domain"/>
</dbReference>
<dbReference type="InterPro" id="IPR036249">
    <property type="entry name" value="Thioredoxin-like_sf"/>
</dbReference>
<keyword evidence="4" id="KW-0560">Oxidoreductase</keyword>
<dbReference type="PROSITE" id="PS51352">
    <property type="entry name" value="THIOREDOXIN_2"/>
    <property type="match status" value="1"/>
</dbReference>
<keyword evidence="5" id="KW-1015">Disulfide bond</keyword>
<dbReference type="Gene3D" id="3.40.30.10">
    <property type="entry name" value="Glutaredoxin"/>
    <property type="match status" value="1"/>
</dbReference>
<evidence type="ECO:0000256" key="4">
    <source>
        <dbReference type="ARBA" id="ARBA00023002"/>
    </source>
</evidence>
<dbReference type="Pfam" id="PF13462">
    <property type="entry name" value="Thioredoxin_4"/>
    <property type="match status" value="1"/>
</dbReference>
<keyword evidence="7" id="KW-1133">Transmembrane helix</keyword>
<dbReference type="AlphaFoldDB" id="A0A258HKC8"/>
<comment type="caution">
    <text evidence="9">The sequence shown here is derived from an EMBL/GenBank/DDBJ whole genome shotgun (WGS) entry which is preliminary data.</text>
</comment>
<dbReference type="InterPro" id="IPR041205">
    <property type="entry name" value="ScsC_N"/>
</dbReference>
<keyword evidence="6" id="KW-0676">Redox-active center</keyword>
<dbReference type="EMBL" id="NCEQ01000007">
    <property type="protein sequence ID" value="OYX56768.1"/>
    <property type="molecule type" value="Genomic_DNA"/>
</dbReference>
<dbReference type="Proteomes" id="UP000216147">
    <property type="component" value="Unassembled WGS sequence"/>
</dbReference>
<evidence type="ECO:0000256" key="3">
    <source>
        <dbReference type="ARBA" id="ARBA00022729"/>
    </source>
</evidence>
<sequence length="265" mass="27717">MTDQAPAPSPDDKPTRDPLAWFASGRGGAAALAVSVVALGLAAAPYVTGGDFGGKVRAYLLANPQVMTEVQAAFETRAETVRVDTINAAVAANAALMAPDARDPAFGPADAKVTVVEFFDYQCPGCKAVSEDYLALMRAHPDVRFVFKEWPILDRGDSTTSNYAARAALAAHRQGKYLTVHQALMAERSLTPEAVDRILAANGVALDQAAAVIRDTGTDRLLADIHTTGATLGLIGTPTFLINGKTTATINPQEVAAAIEAAKRG</sequence>
<feature type="transmembrane region" description="Helical" evidence="7">
    <location>
        <begin position="20"/>
        <end position="47"/>
    </location>
</feature>
<protein>
    <submittedName>
        <fullName evidence="9">Disulfide bond formation protein DsbA</fullName>
    </submittedName>
</protein>
<evidence type="ECO:0000256" key="2">
    <source>
        <dbReference type="ARBA" id="ARBA00005791"/>
    </source>
</evidence>
<feature type="domain" description="Thioredoxin" evidence="8">
    <location>
        <begin position="38"/>
        <end position="264"/>
    </location>
</feature>
<keyword evidence="3" id="KW-0732">Signal</keyword>
<reference evidence="9 10" key="1">
    <citation type="submission" date="2017-03" db="EMBL/GenBank/DDBJ databases">
        <title>Lifting the veil on microbial sulfur biogeochemistry in mining wastewaters.</title>
        <authorList>
            <person name="Kantor R.S."/>
            <person name="Colenbrander Nelson T."/>
            <person name="Marshall S."/>
            <person name="Bennett D."/>
            <person name="Apte S."/>
            <person name="Camacho D."/>
            <person name="Thomas B.C."/>
            <person name="Warren L.A."/>
            <person name="Banfield J.F."/>
        </authorList>
    </citation>
    <scope>NUCLEOTIDE SEQUENCE [LARGE SCALE GENOMIC DNA]</scope>
    <source>
        <strain evidence="9">32-68-21</strain>
    </source>
</reference>
<dbReference type="PANTHER" id="PTHR13887">
    <property type="entry name" value="GLUTATHIONE S-TRANSFERASE KAPPA"/>
    <property type="match status" value="1"/>
</dbReference>
<organism evidence="9 10">
    <name type="scientific">Brevundimonas subvibrioides</name>
    <dbReference type="NCBI Taxonomy" id="74313"/>
    <lineage>
        <taxon>Bacteria</taxon>
        <taxon>Pseudomonadati</taxon>
        <taxon>Pseudomonadota</taxon>
        <taxon>Alphaproteobacteria</taxon>
        <taxon>Caulobacterales</taxon>
        <taxon>Caulobacteraceae</taxon>
        <taxon>Brevundimonas</taxon>
    </lineage>
</organism>
<proteinExistence type="inferred from homology"/>
<dbReference type="GO" id="GO:0016491">
    <property type="term" value="F:oxidoreductase activity"/>
    <property type="evidence" value="ECO:0007669"/>
    <property type="project" value="UniProtKB-KW"/>
</dbReference>